<dbReference type="Proteomes" id="UP000683246">
    <property type="component" value="Chromosome"/>
</dbReference>
<dbReference type="InterPro" id="IPR057708">
    <property type="entry name" value="DUF7948"/>
</dbReference>
<dbReference type="SUPFAM" id="SSF101898">
    <property type="entry name" value="NHL repeat"/>
    <property type="match status" value="2"/>
</dbReference>
<name>A0A8J8SHG7_9FIRM</name>
<dbReference type="EMBL" id="CP058649">
    <property type="protein sequence ID" value="QUI23830.1"/>
    <property type="molecule type" value="Genomic_DNA"/>
</dbReference>
<feature type="domain" description="DUF7948" evidence="1">
    <location>
        <begin position="25"/>
        <end position="232"/>
    </location>
</feature>
<sequence length="733" mass="79318">MPISMKTDSLKDTIHKSYITIPLTFIPNKGQVDTKAKFYVNGAGYGFYFTPEEAVLSFTSQNTTESNTTINGIALALRFIDSNPDVEIYGLDQAAGKVNYFRGKNESEWMTNLPTYEKIIYKELWKGIDLVFYGKNHTLKYNFVLHPGAAVEDIKLAYKGSKGISLDDRGNLQVHHDLGILIDECPISYQEIHGEIIDIESCFEIIEQENIDDYFRFEVSNYNEDDTLVIDPGLVFSTFLGALVVDAGTNESNKLGIEVDRKGDVYVAGGTVSPTFPITLGAFEENFPSLDTNNTSAYITKLWSDGSGLIYSTFIGGSDIDEARSIAIDSMGNAYVIGETNSPDFPTTLGAFQEDFPGLDDSSAFIAKLNPDGTSLIYSTFLGGSDDDEGTDIAVDNKGNAYVVGETNSSDFPTTQGAFQQKFLSILEDDLPEQNGDIELQQSFSDVVFVAKLNPDGSNLVYSTFLGGSDDDEGHGIAVDHMGNAYVTGETNSPDFPTTLGAFQENFHSATTSADTVFITKLNPDGSKIVYSTFLGGNGDDQANRIVVDKMGNAYVGGETTSSDFPVTRGAFQEDFRADGDAGFVTKLNPDGTALIYSTFLNGNDGDNEVQGIAVDDMGNAYVAGFSDSPDFPVTSGAFQEDYQGAADSETKDVFVAKLNPDGSILLYSTFLGGSEDDIARDIAIDEEGNAYVIGYTNSSNFPITLGAFDVDFKGNNILFDTFVAKITPDATP</sequence>
<dbReference type="InterPro" id="IPR011042">
    <property type="entry name" value="6-blade_b-propeller_TolB-like"/>
</dbReference>
<evidence type="ECO:0000313" key="2">
    <source>
        <dbReference type="EMBL" id="QUI23830.1"/>
    </source>
</evidence>
<dbReference type="InterPro" id="IPR010620">
    <property type="entry name" value="SBBP_repeat"/>
</dbReference>
<dbReference type="PANTHER" id="PTHR35580">
    <property type="entry name" value="CELL SURFACE GLYCOPROTEIN (S-LAYER PROTEIN)-LIKE PROTEIN"/>
    <property type="match status" value="1"/>
</dbReference>
<dbReference type="Pfam" id="PF06739">
    <property type="entry name" value="SBBP"/>
    <property type="match status" value="5"/>
</dbReference>
<dbReference type="RefSeq" id="WP_212694517.1">
    <property type="nucleotide sequence ID" value="NZ_CP058649.1"/>
</dbReference>
<dbReference type="PANTHER" id="PTHR35580:SF1">
    <property type="entry name" value="PHYTASE-LIKE DOMAIN-CONTAINING PROTEIN"/>
    <property type="match status" value="1"/>
</dbReference>
<proteinExistence type="predicted"/>
<keyword evidence="3" id="KW-1185">Reference proteome</keyword>
<evidence type="ECO:0000259" key="1">
    <source>
        <dbReference type="Pfam" id="PF25778"/>
    </source>
</evidence>
<organism evidence="2 3">
    <name type="scientific">Vallitalea pronyensis</name>
    <dbReference type="NCBI Taxonomy" id="1348613"/>
    <lineage>
        <taxon>Bacteria</taxon>
        <taxon>Bacillati</taxon>
        <taxon>Bacillota</taxon>
        <taxon>Clostridia</taxon>
        <taxon>Lachnospirales</taxon>
        <taxon>Vallitaleaceae</taxon>
        <taxon>Vallitalea</taxon>
    </lineage>
</organism>
<evidence type="ECO:0000313" key="3">
    <source>
        <dbReference type="Proteomes" id="UP000683246"/>
    </source>
</evidence>
<accession>A0A8J8SHG7</accession>
<dbReference type="InterPro" id="IPR052918">
    <property type="entry name" value="Motility_Chemotaxis_Reg"/>
</dbReference>
<dbReference type="Gene3D" id="2.120.10.30">
    <property type="entry name" value="TolB, C-terminal domain"/>
    <property type="match status" value="1"/>
</dbReference>
<gene>
    <name evidence="2" type="ORF">HZI73_16690</name>
</gene>
<reference evidence="2" key="1">
    <citation type="submission" date="2020-07" db="EMBL/GenBank/DDBJ databases">
        <title>Vallitalea pronyensis genome.</title>
        <authorList>
            <person name="Postec A."/>
        </authorList>
    </citation>
    <scope>NUCLEOTIDE SEQUENCE</scope>
    <source>
        <strain evidence="2">FatNI3</strain>
    </source>
</reference>
<dbReference type="Pfam" id="PF25778">
    <property type="entry name" value="DUF7948"/>
    <property type="match status" value="1"/>
</dbReference>
<protein>
    <submittedName>
        <fullName evidence="2">SBBP repeat-containing protein</fullName>
    </submittedName>
</protein>
<dbReference type="AlphaFoldDB" id="A0A8J8SHG7"/>
<dbReference type="KEGG" id="vpy:HZI73_16690"/>